<name>A0A8X8ZUZ6_SALSN</name>
<comment type="caution">
    <text evidence="2">The sequence shown here is derived from an EMBL/GenBank/DDBJ whole genome shotgun (WGS) entry which is preliminary data.</text>
</comment>
<protein>
    <recommendedName>
        <fullName evidence="1">Myb/SANT-like domain-containing protein</fullName>
    </recommendedName>
</protein>
<dbReference type="InterPro" id="IPR024752">
    <property type="entry name" value="Myb/SANT-like_dom"/>
</dbReference>
<evidence type="ECO:0000313" key="3">
    <source>
        <dbReference type="Proteomes" id="UP000298416"/>
    </source>
</evidence>
<feature type="domain" description="Myb/SANT-like" evidence="1">
    <location>
        <begin position="32"/>
        <end position="127"/>
    </location>
</feature>
<organism evidence="2">
    <name type="scientific">Salvia splendens</name>
    <name type="common">Scarlet sage</name>
    <dbReference type="NCBI Taxonomy" id="180675"/>
    <lineage>
        <taxon>Eukaryota</taxon>
        <taxon>Viridiplantae</taxon>
        <taxon>Streptophyta</taxon>
        <taxon>Embryophyta</taxon>
        <taxon>Tracheophyta</taxon>
        <taxon>Spermatophyta</taxon>
        <taxon>Magnoliopsida</taxon>
        <taxon>eudicotyledons</taxon>
        <taxon>Gunneridae</taxon>
        <taxon>Pentapetalae</taxon>
        <taxon>asterids</taxon>
        <taxon>lamiids</taxon>
        <taxon>Lamiales</taxon>
        <taxon>Lamiaceae</taxon>
        <taxon>Nepetoideae</taxon>
        <taxon>Mentheae</taxon>
        <taxon>Salviinae</taxon>
        <taxon>Salvia</taxon>
        <taxon>Salvia subgen. Calosphace</taxon>
        <taxon>core Calosphace</taxon>
    </lineage>
</organism>
<accession>A0A8X8ZUZ6</accession>
<keyword evidence="3" id="KW-1185">Reference proteome</keyword>
<dbReference type="PANTHER" id="PTHR46250">
    <property type="entry name" value="MYB/SANT-LIKE DNA-BINDING DOMAIN PROTEIN-RELATED"/>
    <property type="match status" value="1"/>
</dbReference>
<sequence length="145" mass="16554">MENSMRTNGGSQAGFRNQACVDGVKNEARRGWTDREEAFLLATLKKLVAIGWKSDNGFRSGYLHKLEDSLRQEFPWSDLKANPHLQSKIHIWKKAYGALSLVLARSGVGFNVHNDYKIDCDEEQWDQIIKVERAYHSMLGKAPPY</sequence>
<reference evidence="2" key="2">
    <citation type="submission" date="2020-08" db="EMBL/GenBank/DDBJ databases">
        <title>Plant Genome Project.</title>
        <authorList>
            <person name="Zhang R.-G."/>
        </authorList>
    </citation>
    <scope>NUCLEOTIDE SEQUENCE</scope>
    <source>
        <strain evidence="2">Huo1</strain>
        <tissue evidence="2">Leaf</tissue>
    </source>
</reference>
<dbReference type="Proteomes" id="UP000298416">
    <property type="component" value="Unassembled WGS sequence"/>
</dbReference>
<dbReference type="PANTHER" id="PTHR46250:SF15">
    <property type="entry name" value="OS01G0523800 PROTEIN"/>
    <property type="match status" value="1"/>
</dbReference>
<gene>
    <name evidence="2" type="ORF">SASPL_120184</name>
</gene>
<proteinExistence type="predicted"/>
<dbReference type="AlphaFoldDB" id="A0A8X8ZUZ6"/>
<evidence type="ECO:0000259" key="1">
    <source>
        <dbReference type="Pfam" id="PF12776"/>
    </source>
</evidence>
<evidence type="ECO:0000313" key="2">
    <source>
        <dbReference type="EMBL" id="KAG6417987.1"/>
    </source>
</evidence>
<dbReference type="EMBL" id="PNBA02000007">
    <property type="protein sequence ID" value="KAG6417987.1"/>
    <property type="molecule type" value="Genomic_DNA"/>
</dbReference>
<dbReference type="Pfam" id="PF12776">
    <property type="entry name" value="Myb_DNA-bind_3"/>
    <property type="match status" value="1"/>
</dbReference>
<reference evidence="2" key="1">
    <citation type="submission" date="2018-01" db="EMBL/GenBank/DDBJ databases">
        <authorList>
            <person name="Mao J.F."/>
        </authorList>
    </citation>
    <scope>NUCLEOTIDE SEQUENCE</scope>
    <source>
        <strain evidence="2">Huo1</strain>
        <tissue evidence="2">Leaf</tissue>
    </source>
</reference>